<feature type="region of interest" description="Disordered" evidence="1">
    <location>
        <begin position="62"/>
        <end position="87"/>
    </location>
</feature>
<keyword evidence="5" id="KW-1185">Reference proteome</keyword>
<feature type="transmembrane region" description="Helical" evidence="2">
    <location>
        <begin position="12"/>
        <end position="32"/>
    </location>
</feature>
<keyword evidence="2" id="KW-0472">Membrane</keyword>
<evidence type="ECO:0000259" key="3">
    <source>
        <dbReference type="Pfam" id="PF00535"/>
    </source>
</evidence>
<dbReference type="AlphaFoldDB" id="A0AAX4PML0"/>
<dbReference type="InterPro" id="IPR029044">
    <property type="entry name" value="Nucleotide-diphossugar_trans"/>
</dbReference>
<name>A0AAX4PML0_9CHLO</name>
<organism evidence="4 5">
    <name type="scientific">Chloropicon roscoffensis</name>
    <dbReference type="NCBI Taxonomy" id="1461544"/>
    <lineage>
        <taxon>Eukaryota</taxon>
        <taxon>Viridiplantae</taxon>
        <taxon>Chlorophyta</taxon>
        <taxon>Chloropicophyceae</taxon>
        <taxon>Chloropicales</taxon>
        <taxon>Chloropicaceae</taxon>
        <taxon>Chloropicon</taxon>
    </lineage>
</organism>
<feature type="compositionally biased region" description="Basic and acidic residues" evidence="1">
    <location>
        <begin position="62"/>
        <end position="83"/>
    </location>
</feature>
<dbReference type="Proteomes" id="UP001472866">
    <property type="component" value="Chromosome 18"/>
</dbReference>
<feature type="domain" description="Glycosyltransferase 2-like" evidence="3">
    <location>
        <begin position="298"/>
        <end position="458"/>
    </location>
</feature>
<dbReference type="GO" id="GO:0016758">
    <property type="term" value="F:hexosyltransferase activity"/>
    <property type="evidence" value="ECO:0007669"/>
    <property type="project" value="UniProtKB-ARBA"/>
</dbReference>
<keyword evidence="2" id="KW-0812">Transmembrane</keyword>
<dbReference type="PANTHER" id="PTHR22916">
    <property type="entry name" value="GLYCOSYLTRANSFERASE"/>
    <property type="match status" value="1"/>
</dbReference>
<reference evidence="4 5" key="1">
    <citation type="submission" date="2024-03" db="EMBL/GenBank/DDBJ databases">
        <title>Complete genome sequence of the green alga Chloropicon roscoffensis RCC1871.</title>
        <authorList>
            <person name="Lemieux C."/>
            <person name="Pombert J.-F."/>
            <person name="Otis C."/>
            <person name="Turmel M."/>
        </authorList>
    </citation>
    <scope>NUCLEOTIDE SEQUENCE [LARGE SCALE GENOMIC DNA]</scope>
    <source>
        <strain evidence="4 5">RCC1871</strain>
    </source>
</reference>
<proteinExistence type="predicted"/>
<evidence type="ECO:0000256" key="1">
    <source>
        <dbReference type="SAM" id="MobiDB-lite"/>
    </source>
</evidence>
<dbReference type="SUPFAM" id="SSF53448">
    <property type="entry name" value="Nucleotide-diphospho-sugar transferases"/>
    <property type="match status" value="1"/>
</dbReference>
<keyword evidence="2" id="KW-1133">Transmembrane helix</keyword>
<dbReference type="EMBL" id="CP151518">
    <property type="protein sequence ID" value="WZN67127.1"/>
    <property type="molecule type" value="Genomic_DNA"/>
</dbReference>
<evidence type="ECO:0000313" key="5">
    <source>
        <dbReference type="Proteomes" id="UP001472866"/>
    </source>
</evidence>
<dbReference type="Gene3D" id="3.90.550.10">
    <property type="entry name" value="Spore Coat Polysaccharide Biosynthesis Protein SpsA, Chain A"/>
    <property type="match status" value="1"/>
</dbReference>
<accession>A0AAX4PML0</accession>
<gene>
    <name evidence="4" type="ORF">HKI87_18g86990</name>
</gene>
<dbReference type="PANTHER" id="PTHR22916:SF3">
    <property type="entry name" value="UDP-GLCNAC:BETAGAL BETA-1,3-N-ACETYLGLUCOSAMINYLTRANSFERASE-LIKE PROTEIN 1"/>
    <property type="match status" value="1"/>
</dbReference>
<evidence type="ECO:0000313" key="4">
    <source>
        <dbReference type="EMBL" id="WZN67127.1"/>
    </source>
</evidence>
<dbReference type="Pfam" id="PF00535">
    <property type="entry name" value="Glycos_transf_2"/>
    <property type="match status" value="1"/>
</dbReference>
<dbReference type="InterPro" id="IPR001173">
    <property type="entry name" value="Glyco_trans_2-like"/>
</dbReference>
<dbReference type="CDD" id="cd00761">
    <property type="entry name" value="Glyco_tranf_GTA_type"/>
    <property type="match status" value="1"/>
</dbReference>
<protein>
    <submittedName>
        <fullName evidence="4">Glyco_trans_2-like domain-containing protein</fullName>
    </submittedName>
</protein>
<sequence>MGSKDRGERRAGARVAGMAVGLSVLAILFFGLGDMTTMRGSSTTTTTGKVTKGAAGLVEERRTAASLEKSVKPVDSKTDRGEEAPLPPRLATSEEAIFTRFKAPNVTMGPFSYFKRIEPRQNFTYCNQTYAEEPFVLVTTEPDHRCKCYATHCNDIDYPTHSYVMLRVGGSKEDQDSLRVNLEKVYSTHNEKTGPTVETVVHGSGLRYRAYNTILQGMVNNKADRDAYQRNSFLVLTEKGRNLEELRDGLVRFSNGLKVSVSGQSDGYKELSKLVPRHLAIGKQTAQKCKKFNQYDNSFIIQYFKRPRNIAQIVKRLKAQKGRNEILVNDDSGTEVGVWIRELEKGTPIRYTILVSGNIHEIRGYNRLAKIAHGKLLVLLQDDDYPSNGGRWLRHAHHLFKMNDKLGLVGGFTGTIQGGPLTNKYGVGRASIKFKSGFRKPFMFATLVNMGPFLIRRSYFLESGMFNGNFSCRGEPGIGFDYEFALRTWYLGYHVGVFKSEMNYHVGDWASSGTRRNRGLYKKRQTIKRRNTRYYKGTYGPLDPKQCPNCLDMYYKQGLHGRPTTPYKKLKGVGIKVHDLNYALRKNASAF</sequence>
<evidence type="ECO:0000256" key="2">
    <source>
        <dbReference type="SAM" id="Phobius"/>
    </source>
</evidence>